<gene>
    <name evidence="5" type="primary">gph2</name>
    <name evidence="5" type="ordered locus">HRM2_44240</name>
</gene>
<dbReference type="Proteomes" id="UP000000442">
    <property type="component" value="Chromosome"/>
</dbReference>
<dbReference type="RefSeq" id="WP_015906208.1">
    <property type="nucleotide sequence ID" value="NC_012108.1"/>
</dbReference>
<keyword evidence="6" id="KW-1185">Reference proteome</keyword>
<dbReference type="EC" id="3.1.3.18" evidence="4"/>
<dbReference type="STRING" id="177437.HRM2_44240"/>
<dbReference type="InterPro" id="IPR023198">
    <property type="entry name" value="PGP-like_dom2"/>
</dbReference>
<dbReference type="OrthoDB" id="9792518at2"/>
<dbReference type="GO" id="GO:0005829">
    <property type="term" value="C:cytosol"/>
    <property type="evidence" value="ECO:0007669"/>
    <property type="project" value="TreeGrafter"/>
</dbReference>
<evidence type="ECO:0000313" key="6">
    <source>
        <dbReference type="Proteomes" id="UP000000442"/>
    </source>
</evidence>
<dbReference type="InterPro" id="IPR036412">
    <property type="entry name" value="HAD-like_sf"/>
</dbReference>
<dbReference type="SUPFAM" id="SSF56784">
    <property type="entry name" value="HAD-like"/>
    <property type="match status" value="1"/>
</dbReference>
<dbReference type="AlphaFoldDB" id="C0QEX9"/>
<evidence type="ECO:0000256" key="2">
    <source>
        <dbReference type="ARBA" id="ARBA00004818"/>
    </source>
</evidence>
<dbReference type="SFLD" id="SFLDS00003">
    <property type="entry name" value="Haloacid_Dehalogenase"/>
    <property type="match status" value="1"/>
</dbReference>
<dbReference type="PANTHER" id="PTHR43434:SF1">
    <property type="entry name" value="PHOSPHOGLYCOLATE PHOSPHATASE"/>
    <property type="match status" value="1"/>
</dbReference>
<comment type="pathway">
    <text evidence="2">Organic acid metabolism; glycolate biosynthesis; glycolate from 2-phosphoglycolate: step 1/1.</text>
</comment>
<evidence type="ECO:0000313" key="5">
    <source>
        <dbReference type="EMBL" id="ACN17480.1"/>
    </source>
</evidence>
<proteinExistence type="inferred from homology"/>
<dbReference type="Gene3D" id="3.40.50.1000">
    <property type="entry name" value="HAD superfamily/HAD-like"/>
    <property type="match status" value="1"/>
</dbReference>
<organism evidence="5 6">
    <name type="scientific">Desulforapulum autotrophicum (strain ATCC 43914 / DSM 3382 / VKM B-1955 / HRM2)</name>
    <name type="common">Desulfobacterium autotrophicum</name>
    <dbReference type="NCBI Taxonomy" id="177437"/>
    <lineage>
        <taxon>Bacteria</taxon>
        <taxon>Pseudomonadati</taxon>
        <taxon>Thermodesulfobacteriota</taxon>
        <taxon>Desulfobacteria</taxon>
        <taxon>Desulfobacterales</taxon>
        <taxon>Desulfobacteraceae</taxon>
        <taxon>Desulforapulum</taxon>
    </lineage>
</organism>
<dbReference type="eggNOG" id="COG0546">
    <property type="taxonomic scope" value="Bacteria"/>
</dbReference>
<dbReference type="Gene3D" id="1.10.150.240">
    <property type="entry name" value="Putative phosphatase, domain 2"/>
    <property type="match status" value="1"/>
</dbReference>
<keyword evidence="5" id="KW-0378">Hydrolase</keyword>
<evidence type="ECO:0000256" key="1">
    <source>
        <dbReference type="ARBA" id="ARBA00000830"/>
    </source>
</evidence>
<dbReference type="SFLD" id="SFLDG01129">
    <property type="entry name" value="C1.5:_HAD__Beta-PGM__Phosphata"/>
    <property type="match status" value="1"/>
</dbReference>
<accession>C0QEX9</accession>
<dbReference type="EMBL" id="CP001087">
    <property type="protein sequence ID" value="ACN17480.1"/>
    <property type="molecule type" value="Genomic_DNA"/>
</dbReference>
<dbReference type="InterPro" id="IPR041492">
    <property type="entry name" value="HAD_2"/>
</dbReference>
<dbReference type="KEGG" id="dat:HRM2_44240"/>
<dbReference type="InterPro" id="IPR023214">
    <property type="entry name" value="HAD_sf"/>
</dbReference>
<dbReference type="Pfam" id="PF13419">
    <property type="entry name" value="HAD_2"/>
    <property type="match status" value="1"/>
</dbReference>
<dbReference type="HOGENOM" id="CLU_045011_19_1_7"/>
<sequence>MKYKAVIFDLDGTLLDTIEDLADSMNRVLHDRGFPTHPTEAFRYFVGSGIAMLVSRALPLDKRNDTLAADCLEAFKREYNCNWNKKTKPYKGVSELLDALTAKHTKMAVLTNKPQHFAELCVREFLSNWKFAVILGQRDGFPIKPDPTGPREIARRLDIPSQEFLYLGDSDVDMITAIGANMLPVGAMWGFRSKKELLEAGAVKVIGWPTELLEFVD</sequence>
<comment type="catalytic activity">
    <reaction evidence="1">
        <text>2-phosphoglycolate + H2O = glycolate + phosphate</text>
        <dbReference type="Rhea" id="RHEA:14369"/>
        <dbReference type="ChEBI" id="CHEBI:15377"/>
        <dbReference type="ChEBI" id="CHEBI:29805"/>
        <dbReference type="ChEBI" id="CHEBI:43474"/>
        <dbReference type="ChEBI" id="CHEBI:58033"/>
        <dbReference type="EC" id="3.1.3.18"/>
    </reaction>
</comment>
<evidence type="ECO:0000256" key="4">
    <source>
        <dbReference type="ARBA" id="ARBA00013078"/>
    </source>
</evidence>
<evidence type="ECO:0000256" key="3">
    <source>
        <dbReference type="ARBA" id="ARBA00006171"/>
    </source>
</evidence>
<name>C0QEX9_DESAH</name>
<dbReference type="InterPro" id="IPR050155">
    <property type="entry name" value="HAD-like_hydrolase_sf"/>
</dbReference>
<protein>
    <recommendedName>
        <fullName evidence="4">phosphoglycolate phosphatase</fullName>
        <ecNumber evidence="4">3.1.3.18</ecNumber>
    </recommendedName>
</protein>
<dbReference type="PANTHER" id="PTHR43434">
    <property type="entry name" value="PHOSPHOGLYCOLATE PHOSPHATASE"/>
    <property type="match status" value="1"/>
</dbReference>
<comment type="similarity">
    <text evidence="3">Belongs to the HAD-like hydrolase superfamily. CbbY/CbbZ/Gph/YieH family.</text>
</comment>
<reference evidence="5 6" key="1">
    <citation type="journal article" date="2009" name="Environ. Microbiol.">
        <title>Genome sequence of Desulfobacterium autotrophicum HRM2, a marine sulfate reducer oxidizing organic carbon completely to carbon dioxide.</title>
        <authorList>
            <person name="Strittmatter A.W."/>
            <person name="Liesegang H."/>
            <person name="Rabus R."/>
            <person name="Decker I."/>
            <person name="Amann J."/>
            <person name="Andres S."/>
            <person name="Henne A."/>
            <person name="Fricke W.F."/>
            <person name="Martinez-Arias R."/>
            <person name="Bartels D."/>
            <person name="Goesmann A."/>
            <person name="Krause L."/>
            <person name="Puehler A."/>
            <person name="Klenk H.P."/>
            <person name="Richter M."/>
            <person name="Schuler M."/>
            <person name="Gloeckner F.O."/>
            <person name="Meyerdierks A."/>
            <person name="Gottschalk G."/>
            <person name="Amann R."/>
        </authorList>
    </citation>
    <scope>NUCLEOTIDE SEQUENCE [LARGE SCALE GENOMIC DNA]</scope>
    <source>
        <strain evidence="6">ATCC 43914 / DSM 3382 / HRM2</strain>
    </source>
</reference>
<dbReference type="GO" id="GO:0006281">
    <property type="term" value="P:DNA repair"/>
    <property type="evidence" value="ECO:0007669"/>
    <property type="project" value="TreeGrafter"/>
</dbReference>
<dbReference type="GO" id="GO:0008967">
    <property type="term" value="F:phosphoglycolate phosphatase activity"/>
    <property type="evidence" value="ECO:0007669"/>
    <property type="project" value="UniProtKB-EC"/>
</dbReference>